<dbReference type="EMBL" id="BAABEP010000002">
    <property type="protein sequence ID" value="GAA3712146.1"/>
    <property type="molecule type" value="Genomic_DNA"/>
</dbReference>
<evidence type="ECO:0000313" key="2">
    <source>
        <dbReference type="EMBL" id="GAA3712146.1"/>
    </source>
</evidence>
<feature type="region of interest" description="Disordered" evidence="1">
    <location>
        <begin position="253"/>
        <end position="280"/>
    </location>
</feature>
<reference evidence="3" key="1">
    <citation type="journal article" date="2019" name="Int. J. Syst. Evol. Microbiol.">
        <title>The Global Catalogue of Microorganisms (GCM) 10K type strain sequencing project: providing services to taxonomists for standard genome sequencing and annotation.</title>
        <authorList>
            <consortium name="The Broad Institute Genomics Platform"/>
            <consortium name="The Broad Institute Genome Sequencing Center for Infectious Disease"/>
            <person name="Wu L."/>
            <person name="Ma J."/>
        </authorList>
    </citation>
    <scope>NUCLEOTIDE SEQUENCE [LARGE SCALE GENOMIC DNA]</scope>
    <source>
        <strain evidence="3">JCM 30846</strain>
    </source>
</reference>
<dbReference type="InterPro" id="IPR036465">
    <property type="entry name" value="vWFA_dom_sf"/>
</dbReference>
<dbReference type="Pfam" id="PF05762">
    <property type="entry name" value="VWA_CoxE"/>
    <property type="match status" value="1"/>
</dbReference>
<proteinExistence type="predicted"/>
<keyword evidence="3" id="KW-1185">Reference proteome</keyword>
<protein>
    <recommendedName>
        <fullName evidence="4">von Willebrand factor A</fullName>
    </recommendedName>
</protein>
<sequence>MTSPAASPPAPQEDVDADLADARGALSRRLGSIINTLADRDDVLLTMAWDAAPTAEAAWFDPQLIKVTINGAVALKDGTHPDQVDPLSISGRLRHPVIVGMSAHEAAHARSTRWGDWNASAGGRAVIRAAVLLEEPRIEARHLQERPGDRVFLRACASHIVLPAQRAASPLYDRWRAAAGAALILGRVDAGVLTETETRPVYAAAESALGTGDLARLRALWQEVLALDDGDQDGLLDIARRWVEVVGADADEDLPGVGCAAGEPRAEASSNGTDGAEDGDGLGAAVATVAVAASVQAQISTGALPDPEQERRAEEEAARRQKARRDETTAQQAAQQAARRVFTPAPAPSSRRSRPRTPVSGHRPPTSLERAAARRLGIALAKARFRDPARVRTAAATPPGRVSGRDAMLGAAQRALGMPVTARPFRSLKRTHSQEPPVAVGVAVDVSGSMRAYTSIIASTAWTFAHGTREVDGRAATVAFGTAVTPIVSPGQPPSQVTEFHANDGNHRFIEATNALDGALSLSRQNGARVLVIVSDGHWEPEERVGGERLVRRLIRAGVHVLWFCLDPGSNVLPGAHRVDITQVSEIPAALSSALLSALRQA</sequence>
<dbReference type="RefSeq" id="WP_345640998.1">
    <property type="nucleotide sequence ID" value="NZ_BAABEP010000002.1"/>
</dbReference>
<evidence type="ECO:0008006" key="4">
    <source>
        <dbReference type="Google" id="ProtNLM"/>
    </source>
</evidence>
<evidence type="ECO:0000313" key="3">
    <source>
        <dbReference type="Proteomes" id="UP001499884"/>
    </source>
</evidence>
<name>A0ABP7E153_9ACTN</name>
<dbReference type="SUPFAM" id="SSF53300">
    <property type="entry name" value="vWA-like"/>
    <property type="match status" value="1"/>
</dbReference>
<dbReference type="Proteomes" id="UP001499884">
    <property type="component" value="Unassembled WGS sequence"/>
</dbReference>
<accession>A0ABP7E153</accession>
<feature type="compositionally biased region" description="Basic and acidic residues" evidence="1">
    <location>
        <begin position="308"/>
        <end position="328"/>
    </location>
</feature>
<gene>
    <name evidence="2" type="ORF">GCM10023082_07450</name>
</gene>
<evidence type="ECO:0000256" key="1">
    <source>
        <dbReference type="SAM" id="MobiDB-lite"/>
    </source>
</evidence>
<comment type="caution">
    <text evidence="2">The sequence shown here is derived from an EMBL/GenBank/DDBJ whole genome shotgun (WGS) entry which is preliminary data.</text>
</comment>
<organism evidence="2 3">
    <name type="scientific">Streptomyces tremellae</name>
    <dbReference type="NCBI Taxonomy" id="1124239"/>
    <lineage>
        <taxon>Bacteria</taxon>
        <taxon>Bacillati</taxon>
        <taxon>Actinomycetota</taxon>
        <taxon>Actinomycetes</taxon>
        <taxon>Kitasatosporales</taxon>
        <taxon>Streptomycetaceae</taxon>
        <taxon>Streptomyces</taxon>
    </lineage>
</organism>
<dbReference type="InterPro" id="IPR008912">
    <property type="entry name" value="Uncharacterised_CoxE"/>
</dbReference>
<dbReference type="Gene3D" id="3.40.50.410">
    <property type="entry name" value="von Willebrand factor, type A domain"/>
    <property type="match status" value="1"/>
</dbReference>
<feature type="region of interest" description="Disordered" evidence="1">
    <location>
        <begin position="300"/>
        <end position="369"/>
    </location>
</feature>